<evidence type="ECO:0000256" key="2">
    <source>
        <dbReference type="PROSITE-ProRule" id="PRU00358"/>
    </source>
</evidence>
<name>A0A9Q9EPK7_9PEZI</name>
<keyword evidence="5" id="KW-1185">Reference proteome</keyword>
<dbReference type="PANTHER" id="PTHR14140:SF27">
    <property type="entry name" value="OS04G0289800 PROTEIN"/>
    <property type="match status" value="1"/>
</dbReference>
<dbReference type="EMBL" id="CP099427">
    <property type="protein sequence ID" value="USW58200.1"/>
    <property type="molecule type" value="Genomic_DNA"/>
</dbReference>
<dbReference type="SMART" id="SM00466">
    <property type="entry name" value="SRA"/>
    <property type="match status" value="1"/>
</dbReference>
<dbReference type="InterPro" id="IPR003105">
    <property type="entry name" value="SRA_YDG"/>
</dbReference>
<reference evidence="4" key="1">
    <citation type="submission" date="2022-06" db="EMBL/GenBank/DDBJ databases">
        <title>Complete genome sequences of two strains of the flax pathogen Septoria linicola.</title>
        <authorList>
            <person name="Lapalu N."/>
            <person name="Simon A."/>
            <person name="Demenou B."/>
            <person name="Paumier D."/>
            <person name="Guillot M.-P."/>
            <person name="Gout L."/>
            <person name="Valade R."/>
        </authorList>
    </citation>
    <scope>NUCLEOTIDE SEQUENCE</scope>
    <source>
        <strain evidence="4">SE15195</strain>
    </source>
</reference>
<keyword evidence="1 2" id="KW-0539">Nucleus</keyword>
<proteinExistence type="predicted"/>
<dbReference type="InterPro" id="IPR015947">
    <property type="entry name" value="PUA-like_sf"/>
</dbReference>
<feature type="domain" description="YDG" evidence="3">
    <location>
        <begin position="203"/>
        <end position="334"/>
    </location>
</feature>
<dbReference type="Proteomes" id="UP001056384">
    <property type="component" value="Chromosome 10"/>
</dbReference>
<dbReference type="AlphaFoldDB" id="A0A9Q9EPK7"/>
<evidence type="ECO:0000313" key="4">
    <source>
        <dbReference type="EMBL" id="USW58200.1"/>
    </source>
</evidence>
<dbReference type="InterPro" id="IPR045134">
    <property type="entry name" value="UHRF1/2-like"/>
</dbReference>
<dbReference type="PROSITE" id="PS51015">
    <property type="entry name" value="YDG"/>
    <property type="match status" value="1"/>
</dbReference>
<dbReference type="InterPro" id="IPR036987">
    <property type="entry name" value="SRA-YDG_sf"/>
</dbReference>
<dbReference type="GO" id="GO:0016567">
    <property type="term" value="P:protein ubiquitination"/>
    <property type="evidence" value="ECO:0007669"/>
    <property type="project" value="TreeGrafter"/>
</dbReference>
<evidence type="ECO:0000256" key="1">
    <source>
        <dbReference type="ARBA" id="ARBA00023242"/>
    </source>
</evidence>
<dbReference type="GO" id="GO:0044027">
    <property type="term" value="P:negative regulation of gene expression via chromosomal CpG island methylation"/>
    <property type="evidence" value="ECO:0007669"/>
    <property type="project" value="TreeGrafter"/>
</dbReference>
<sequence length="376" mass="41660">MIRLKHLDEMSSPVVEPMTPEEQEALWAAQDENDVARKRLDEHYAKLKPSVESTKRAAACTRGGRDASRYEDDVQKLLDFLEDVEMFPALKHALKLGSVLQLIFAVAEIPFPKRFQQKAEELFSNFESEFWGGMQPAEEEDPDEPAVATSSTVNVIAVLLPLAEHAIWGCAGIMRGIAFRKWSNGKLTKILSNVVPRRSCKVPGANGLHLGQWYPSRLAALVGGAHGQSVAGIDAGPSGAFSVVISASKKHLDIDDFDTIEYSGGKVDEDTQGKRPLQKSIETGTSVRVLRTSYAGEHAPEAGVRYDGLYKVVSKAPYLHPEEKVEYERFRLERLPDQPPKLACTWRPSKEELDAYGKIDKGYESGGVQYSGLTWM</sequence>
<dbReference type="Pfam" id="PF02182">
    <property type="entry name" value="SAD_SRA"/>
    <property type="match status" value="1"/>
</dbReference>
<dbReference type="Gene3D" id="2.30.280.10">
    <property type="entry name" value="SRA-YDG"/>
    <property type="match status" value="1"/>
</dbReference>
<dbReference type="GO" id="GO:0061630">
    <property type="term" value="F:ubiquitin protein ligase activity"/>
    <property type="evidence" value="ECO:0007669"/>
    <property type="project" value="TreeGrafter"/>
</dbReference>
<evidence type="ECO:0000259" key="3">
    <source>
        <dbReference type="PROSITE" id="PS51015"/>
    </source>
</evidence>
<evidence type="ECO:0000313" key="5">
    <source>
        <dbReference type="Proteomes" id="UP001056384"/>
    </source>
</evidence>
<protein>
    <submittedName>
        <fullName evidence="4">PUA-like superfamily, SRA-YDG superfamily protein</fullName>
    </submittedName>
</protein>
<dbReference type="PANTHER" id="PTHR14140">
    <property type="entry name" value="E3 UBIQUITIN-PROTEIN LIGASE UHRF-RELATED"/>
    <property type="match status" value="1"/>
</dbReference>
<organism evidence="4 5">
    <name type="scientific">Septoria linicola</name>
    <dbReference type="NCBI Taxonomy" id="215465"/>
    <lineage>
        <taxon>Eukaryota</taxon>
        <taxon>Fungi</taxon>
        <taxon>Dikarya</taxon>
        <taxon>Ascomycota</taxon>
        <taxon>Pezizomycotina</taxon>
        <taxon>Dothideomycetes</taxon>
        <taxon>Dothideomycetidae</taxon>
        <taxon>Mycosphaerellales</taxon>
        <taxon>Mycosphaerellaceae</taxon>
        <taxon>Septoria</taxon>
    </lineage>
</organism>
<comment type="subcellular location">
    <subcellularLocation>
        <location evidence="2">Nucleus</location>
    </subcellularLocation>
</comment>
<dbReference type="GO" id="GO:0005634">
    <property type="term" value="C:nucleus"/>
    <property type="evidence" value="ECO:0007669"/>
    <property type="project" value="UniProtKB-SubCell"/>
</dbReference>
<accession>A0A9Q9EPK7</accession>
<gene>
    <name evidence="4" type="ORF">Slin15195_G115190</name>
</gene>
<dbReference type="SUPFAM" id="SSF88697">
    <property type="entry name" value="PUA domain-like"/>
    <property type="match status" value="1"/>
</dbReference>